<dbReference type="EMBL" id="QNRE01000006">
    <property type="protein sequence ID" value="RBO90193.1"/>
    <property type="molecule type" value="Genomic_DNA"/>
</dbReference>
<sequence>MAVLHRLPRFAALATGAVALTAALAAPAAAIPAADPEPPGRHQAATPGDLFAAYDSTVQVLRGLGIDPFLYPTAAAFCADGSALGLVPAVAGAVPGPWPKTNIAVPGLDLTAVKAGQTLFTFIPVGLGPESGNTAGMQVAWFNVSNGRGGVAAMGPIAEIFRGMIPPQIPAELRPQAERAIAEFFLAALPVGGIRAVPVDTGQGTVLAAVFGTVDNGGRSCFFLPTVGITTVP</sequence>
<organism evidence="2 3">
    <name type="scientific">Nocardia puris</name>
    <dbReference type="NCBI Taxonomy" id="208602"/>
    <lineage>
        <taxon>Bacteria</taxon>
        <taxon>Bacillati</taxon>
        <taxon>Actinomycetota</taxon>
        <taxon>Actinomycetes</taxon>
        <taxon>Mycobacteriales</taxon>
        <taxon>Nocardiaceae</taxon>
        <taxon>Nocardia</taxon>
    </lineage>
</organism>
<dbReference type="AlphaFoldDB" id="A0A366DJE0"/>
<name>A0A366DJE0_9NOCA</name>
<reference evidence="2 3" key="1">
    <citation type="submission" date="2018-06" db="EMBL/GenBank/DDBJ databases">
        <title>Genomic Encyclopedia of Type Strains, Phase IV (KMG-IV): sequencing the most valuable type-strain genomes for metagenomic binning, comparative biology and taxonomic classification.</title>
        <authorList>
            <person name="Goeker M."/>
        </authorList>
    </citation>
    <scope>NUCLEOTIDE SEQUENCE [LARGE SCALE GENOMIC DNA]</scope>
    <source>
        <strain evidence="2 3">DSM 44599</strain>
    </source>
</reference>
<proteinExistence type="predicted"/>
<keyword evidence="3" id="KW-1185">Reference proteome</keyword>
<evidence type="ECO:0000256" key="1">
    <source>
        <dbReference type="SAM" id="SignalP"/>
    </source>
</evidence>
<gene>
    <name evidence="2" type="ORF">DFR74_10678</name>
</gene>
<feature type="signal peptide" evidence="1">
    <location>
        <begin position="1"/>
        <end position="25"/>
    </location>
</feature>
<evidence type="ECO:0000313" key="3">
    <source>
        <dbReference type="Proteomes" id="UP000252586"/>
    </source>
</evidence>
<dbReference type="Proteomes" id="UP000252586">
    <property type="component" value="Unassembled WGS sequence"/>
</dbReference>
<keyword evidence="1" id="KW-0732">Signal</keyword>
<evidence type="ECO:0000313" key="2">
    <source>
        <dbReference type="EMBL" id="RBO90193.1"/>
    </source>
</evidence>
<feature type="chain" id="PRO_5038434393" evidence="1">
    <location>
        <begin position="26"/>
        <end position="233"/>
    </location>
</feature>
<comment type="caution">
    <text evidence="2">The sequence shown here is derived from an EMBL/GenBank/DDBJ whole genome shotgun (WGS) entry which is preliminary data.</text>
</comment>
<protein>
    <submittedName>
        <fullName evidence="2">Uncharacterized protein</fullName>
    </submittedName>
</protein>
<dbReference type="RefSeq" id="WP_084537866.1">
    <property type="nucleotide sequence ID" value="NZ_QNRE01000006.1"/>
</dbReference>
<accession>A0A366DJE0</accession>